<keyword evidence="4" id="KW-1015">Disulfide bond</keyword>
<comment type="similarity">
    <text evidence="6">Belongs to the peptidase S1 family. CLIP subfamily.</text>
</comment>
<keyword evidence="5" id="KW-0325">Glycoprotein</keyword>
<keyword evidence="3" id="KW-0732">Signal</keyword>
<dbReference type="GO" id="GO:0004252">
    <property type="term" value="F:serine-type endopeptidase activity"/>
    <property type="evidence" value="ECO:0007669"/>
    <property type="project" value="InterPro"/>
</dbReference>
<dbReference type="InterPro" id="IPR043504">
    <property type="entry name" value="Peptidase_S1_PA_chymotrypsin"/>
</dbReference>
<dbReference type="GO" id="GO:0005576">
    <property type="term" value="C:extracellular region"/>
    <property type="evidence" value="ECO:0007669"/>
    <property type="project" value="UniProtKB-SubCell"/>
</dbReference>
<feature type="non-terminal residue" evidence="8">
    <location>
        <position position="112"/>
    </location>
</feature>
<dbReference type="PANTHER" id="PTHR24256">
    <property type="entry name" value="TRYPTASE-RELATED"/>
    <property type="match status" value="1"/>
</dbReference>
<evidence type="ECO:0000256" key="1">
    <source>
        <dbReference type="ARBA" id="ARBA00004613"/>
    </source>
</evidence>
<dbReference type="InterPro" id="IPR051487">
    <property type="entry name" value="Ser/Thr_Proteases_Immune/Dev"/>
</dbReference>
<keyword evidence="9" id="KW-1185">Reference proteome</keyword>
<evidence type="ECO:0000313" key="8">
    <source>
        <dbReference type="EMBL" id="KAF6215322.1"/>
    </source>
</evidence>
<evidence type="ECO:0000256" key="2">
    <source>
        <dbReference type="ARBA" id="ARBA00022525"/>
    </source>
</evidence>
<comment type="subcellular location">
    <subcellularLocation>
        <location evidence="1">Secreted</location>
    </subcellularLocation>
</comment>
<dbReference type="FunFam" id="2.40.10.10:FF:000054">
    <property type="entry name" value="Complement C1r subcomponent"/>
    <property type="match status" value="1"/>
</dbReference>
<dbReference type="InterPro" id="IPR033116">
    <property type="entry name" value="TRYPSIN_SER"/>
</dbReference>
<dbReference type="SUPFAM" id="SSF50494">
    <property type="entry name" value="Trypsin-like serine proteases"/>
    <property type="match status" value="1"/>
</dbReference>
<comment type="caution">
    <text evidence="8">The sequence shown here is derived from an EMBL/GenBank/DDBJ whole genome shotgun (WGS) entry which is preliminary data.</text>
</comment>
<dbReference type="InterPro" id="IPR009003">
    <property type="entry name" value="Peptidase_S1_PA"/>
</dbReference>
<sequence>THPQIQGWGSERYREKMSKIPKKLDTTAMSSEQCNSAWGPNHTNPTHICTYSWKEDTCKGDSGGPVVWLDPQTNRYTLVGLVSRGLPCYGRMPAVHTRVAAYLPWIHQQIAS</sequence>
<keyword evidence="2" id="KW-0964">Secreted</keyword>
<dbReference type="OrthoDB" id="6629166at2759"/>
<evidence type="ECO:0000256" key="5">
    <source>
        <dbReference type="ARBA" id="ARBA00023180"/>
    </source>
</evidence>
<accession>A0A8S9Y218</accession>
<evidence type="ECO:0000256" key="6">
    <source>
        <dbReference type="ARBA" id="ARBA00024195"/>
    </source>
</evidence>
<evidence type="ECO:0000259" key="7">
    <source>
        <dbReference type="PROSITE" id="PS50240"/>
    </source>
</evidence>
<organism evidence="8 9">
    <name type="scientific">Apolygus lucorum</name>
    <name type="common">Small green plant bug</name>
    <name type="synonym">Lygocoris lucorum</name>
    <dbReference type="NCBI Taxonomy" id="248454"/>
    <lineage>
        <taxon>Eukaryota</taxon>
        <taxon>Metazoa</taxon>
        <taxon>Ecdysozoa</taxon>
        <taxon>Arthropoda</taxon>
        <taxon>Hexapoda</taxon>
        <taxon>Insecta</taxon>
        <taxon>Pterygota</taxon>
        <taxon>Neoptera</taxon>
        <taxon>Paraneoptera</taxon>
        <taxon>Hemiptera</taxon>
        <taxon>Heteroptera</taxon>
        <taxon>Panheteroptera</taxon>
        <taxon>Cimicomorpha</taxon>
        <taxon>Miridae</taxon>
        <taxon>Mirini</taxon>
        <taxon>Apolygus</taxon>
    </lineage>
</organism>
<dbReference type="Pfam" id="PF00089">
    <property type="entry name" value="Trypsin"/>
    <property type="match status" value="1"/>
</dbReference>
<dbReference type="PROSITE" id="PS00135">
    <property type="entry name" value="TRYPSIN_SER"/>
    <property type="match status" value="1"/>
</dbReference>
<dbReference type="Proteomes" id="UP000466442">
    <property type="component" value="Unassembled WGS sequence"/>
</dbReference>
<protein>
    <recommendedName>
        <fullName evidence="7">Peptidase S1 domain-containing protein</fullName>
    </recommendedName>
</protein>
<dbReference type="EMBL" id="WIXP02000002">
    <property type="protein sequence ID" value="KAF6215322.1"/>
    <property type="molecule type" value="Genomic_DNA"/>
</dbReference>
<evidence type="ECO:0000256" key="4">
    <source>
        <dbReference type="ARBA" id="ARBA00023157"/>
    </source>
</evidence>
<name>A0A8S9Y218_APOLU</name>
<dbReference type="GO" id="GO:0006508">
    <property type="term" value="P:proteolysis"/>
    <property type="evidence" value="ECO:0007669"/>
    <property type="project" value="InterPro"/>
</dbReference>
<dbReference type="AlphaFoldDB" id="A0A8S9Y218"/>
<feature type="domain" description="Peptidase S1" evidence="7">
    <location>
        <begin position="1"/>
        <end position="111"/>
    </location>
</feature>
<reference evidence="8" key="1">
    <citation type="journal article" date="2021" name="Mol. Ecol. Resour.">
        <title>Apolygus lucorum genome provides insights into omnivorousness and mesophyll feeding.</title>
        <authorList>
            <person name="Liu Y."/>
            <person name="Liu H."/>
            <person name="Wang H."/>
            <person name="Huang T."/>
            <person name="Liu B."/>
            <person name="Yang B."/>
            <person name="Yin L."/>
            <person name="Li B."/>
            <person name="Zhang Y."/>
            <person name="Zhang S."/>
            <person name="Jiang F."/>
            <person name="Zhang X."/>
            <person name="Ren Y."/>
            <person name="Wang B."/>
            <person name="Wang S."/>
            <person name="Lu Y."/>
            <person name="Wu K."/>
            <person name="Fan W."/>
            <person name="Wang G."/>
        </authorList>
    </citation>
    <scope>NUCLEOTIDE SEQUENCE</scope>
    <source>
        <strain evidence="8">12Hb</strain>
    </source>
</reference>
<dbReference type="Gene3D" id="2.40.10.10">
    <property type="entry name" value="Trypsin-like serine proteases"/>
    <property type="match status" value="1"/>
</dbReference>
<evidence type="ECO:0000256" key="3">
    <source>
        <dbReference type="ARBA" id="ARBA00022729"/>
    </source>
</evidence>
<dbReference type="InterPro" id="IPR001254">
    <property type="entry name" value="Trypsin_dom"/>
</dbReference>
<dbReference type="PROSITE" id="PS50240">
    <property type="entry name" value="TRYPSIN_DOM"/>
    <property type="match status" value="1"/>
</dbReference>
<evidence type="ECO:0000313" key="9">
    <source>
        <dbReference type="Proteomes" id="UP000466442"/>
    </source>
</evidence>
<proteinExistence type="inferred from homology"/>
<gene>
    <name evidence="8" type="ORF">GE061_010074</name>
</gene>